<reference evidence="1 2" key="1">
    <citation type="submission" date="2019-02" db="EMBL/GenBank/DDBJ databases">
        <title>Deep-cultivation of Planctomycetes and their phenomic and genomic characterization uncovers novel biology.</title>
        <authorList>
            <person name="Wiegand S."/>
            <person name="Jogler M."/>
            <person name="Boedeker C."/>
            <person name="Pinto D."/>
            <person name="Vollmers J."/>
            <person name="Rivas-Marin E."/>
            <person name="Kohn T."/>
            <person name="Peeters S.H."/>
            <person name="Heuer A."/>
            <person name="Rast P."/>
            <person name="Oberbeckmann S."/>
            <person name="Bunk B."/>
            <person name="Jeske O."/>
            <person name="Meyerdierks A."/>
            <person name="Storesund J.E."/>
            <person name="Kallscheuer N."/>
            <person name="Luecker S."/>
            <person name="Lage O.M."/>
            <person name="Pohl T."/>
            <person name="Merkel B.J."/>
            <person name="Hornburger P."/>
            <person name="Mueller R.-W."/>
            <person name="Bruemmer F."/>
            <person name="Labrenz M."/>
            <person name="Spormann A.M."/>
            <person name="Op den Camp H."/>
            <person name="Overmann J."/>
            <person name="Amann R."/>
            <person name="Jetten M.S.M."/>
            <person name="Mascher T."/>
            <person name="Medema M.H."/>
            <person name="Devos D.P."/>
            <person name="Kaster A.-K."/>
            <person name="Ovreas L."/>
            <person name="Rohde M."/>
            <person name="Galperin M.Y."/>
            <person name="Jogler C."/>
        </authorList>
    </citation>
    <scope>NUCLEOTIDE SEQUENCE [LARGE SCALE GENOMIC DNA]</scope>
    <source>
        <strain evidence="1 2">HG66A1</strain>
    </source>
</reference>
<dbReference type="OrthoDB" id="465670at2"/>
<dbReference type="SUPFAM" id="SSF53335">
    <property type="entry name" value="S-adenosyl-L-methionine-dependent methyltransferases"/>
    <property type="match status" value="1"/>
</dbReference>
<dbReference type="AlphaFoldDB" id="A0A517PT03"/>
<evidence type="ECO:0000313" key="1">
    <source>
        <dbReference type="EMBL" id="QDT22493.1"/>
    </source>
</evidence>
<keyword evidence="2" id="KW-1185">Reference proteome</keyword>
<dbReference type="InterPro" id="IPR029063">
    <property type="entry name" value="SAM-dependent_MTases_sf"/>
</dbReference>
<evidence type="ECO:0000313" key="2">
    <source>
        <dbReference type="Proteomes" id="UP000320421"/>
    </source>
</evidence>
<dbReference type="Proteomes" id="UP000320421">
    <property type="component" value="Chromosome"/>
</dbReference>
<accession>A0A517PT03</accession>
<dbReference type="EMBL" id="CP036266">
    <property type="protein sequence ID" value="QDT22493.1"/>
    <property type="molecule type" value="Genomic_DNA"/>
</dbReference>
<dbReference type="Gene3D" id="3.40.50.150">
    <property type="entry name" value="Vaccinia Virus protein VP39"/>
    <property type="match status" value="1"/>
</dbReference>
<gene>
    <name evidence="1" type="ORF">HG66A1_43010</name>
</gene>
<organism evidence="1 2">
    <name type="scientific">Gimesia chilikensis</name>
    <dbReference type="NCBI Taxonomy" id="2605989"/>
    <lineage>
        <taxon>Bacteria</taxon>
        <taxon>Pseudomonadati</taxon>
        <taxon>Planctomycetota</taxon>
        <taxon>Planctomycetia</taxon>
        <taxon>Planctomycetales</taxon>
        <taxon>Planctomycetaceae</taxon>
        <taxon>Gimesia</taxon>
    </lineage>
</organism>
<sequence length="346" mass="39766">MTLIDLKCSEFTSDCAIHDQPKSKSAPQRKDLARLEPLIERAVAQMSHEGLFPNNRKWPAVCVDRGCGADEHATILTAAFVQAMQQWSSGPVQVIHIDRAAIDLKSLVRHINRFRTVTGQYSNQTEQSRTHAALHWLDLGYVSAKDYQNDETCLSEIAHTQWEIFLKTVSRELVPGGRLIISQIAVASASMREQHVPVRLVRLAAARIRRQLGVSESPNYPDWQVLPVYLRTRDEVLRPLLAEENLLSLSTELCEAEHVDCPYFTAWRQHGCNRSFAASFTNFIRAFSEWSVRIWLKSLVSQTGHHDQFSQLLHEFYQTIEQEVRQSPQDWQMRRTRIVLVARRID</sequence>
<dbReference type="RefSeq" id="WP_145188406.1">
    <property type="nucleotide sequence ID" value="NZ_CP036266.1"/>
</dbReference>
<name>A0A517PT03_9PLAN</name>
<protein>
    <submittedName>
        <fullName evidence="1">Uncharacterized protein</fullName>
    </submittedName>
</protein>
<proteinExistence type="predicted"/>